<dbReference type="Proteomes" id="UP000657918">
    <property type="component" value="Chromosome 16"/>
</dbReference>
<comment type="caution">
    <text evidence="1">The sequence shown here is derived from an EMBL/GenBank/DDBJ whole genome shotgun (WGS) entry which is preliminary data.</text>
</comment>
<dbReference type="OrthoDB" id="1739108at2759"/>
<reference evidence="1 2" key="1">
    <citation type="submission" date="2020-10" db="EMBL/GenBank/DDBJ databases">
        <title>Plant Genome Project.</title>
        <authorList>
            <person name="Zhang R.-G."/>
        </authorList>
    </citation>
    <scope>NUCLEOTIDE SEQUENCE [LARGE SCALE GENOMIC DNA]</scope>
    <source>
        <strain evidence="1">FAFU-HL-1</strain>
        <tissue evidence="1">Leaf</tissue>
    </source>
</reference>
<organism evidence="1 2">
    <name type="scientific">Salix dunnii</name>
    <dbReference type="NCBI Taxonomy" id="1413687"/>
    <lineage>
        <taxon>Eukaryota</taxon>
        <taxon>Viridiplantae</taxon>
        <taxon>Streptophyta</taxon>
        <taxon>Embryophyta</taxon>
        <taxon>Tracheophyta</taxon>
        <taxon>Spermatophyta</taxon>
        <taxon>Magnoliopsida</taxon>
        <taxon>eudicotyledons</taxon>
        <taxon>Gunneridae</taxon>
        <taxon>Pentapetalae</taxon>
        <taxon>rosids</taxon>
        <taxon>fabids</taxon>
        <taxon>Malpighiales</taxon>
        <taxon>Salicaceae</taxon>
        <taxon>Saliceae</taxon>
        <taxon>Salix</taxon>
    </lineage>
</organism>
<protein>
    <submittedName>
        <fullName evidence="1">Uncharacterized protein</fullName>
    </submittedName>
</protein>
<name>A0A835J9P0_9ROSI</name>
<evidence type="ECO:0000313" key="1">
    <source>
        <dbReference type="EMBL" id="KAF9664614.1"/>
    </source>
</evidence>
<proteinExistence type="predicted"/>
<gene>
    <name evidence="1" type="ORF">SADUNF_Sadunf16G0036700</name>
</gene>
<dbReference type="EMBL" id="JADGMS010000016">
    <property type="protein sequence ID" value="KAF9664614.1"/>
    <property type="molecule type" value="Genomic_DNA"/>
</dbReference>
<keyword evidence="2" id="KW-1185">Reference proteome</keyword>
<dbReference type="AlphaFoldDB" id="A0A835J9P0"/>
<accession>A0A835J9P0</accession>
<sequence length="63" mass="7118">MAKQLEISIDEIAGSIFPRPKIPKVPRMISLIKVNKDCYDPLMVSIGHYCHGMAEMKEIKKSS</sequence>
<evidence type="ECO:0000313" key="2">
    <source>
        <dbReference type="Proteomes" id="UP000657918"/>
    </source>
</evidence>